<evidence type="ECO:0000256" key="1">
    <source>
        <dbReference type="SAM" id="MobiDB-lite"/>
    </source>
</evidence>
<name>M4NH51_9GAMM</name>
<dbReference type="EMBL" id="CP003470">
    <property type="protein sequence ID" value="AGG90229.1"/>
    <property type="molecule type" value="Genomic_DNA"/>
</dbReference>
<evidence type="ECO:0008006" key="4">
    <source>
        <dbReference type="Google" id="ProtNLM"/>
    </source>
</evidence>
<gene>
    <name evidence="2" type="ORF">R2APBS1_3157</name>
</gene>
<dbReference type="Proteomes" id="UP000011859">
    <property type="component" value="Chromosome"/>
</dbReference>
<dbReference type="KEGG" id="rhd:R2APBS1_3157"/>
<dbReference type="eggNOG" id="ENOG50342S9">
    <property type="taxonomic scope" value="Bacteria"/>
</dbReference>
<proteinExistence type="predicted"/>
<protein>
    <recommendedName>
        <fullName evidence="4">DUF3630 family protein</fullName>
    </recommendedName>
</protein>
<evidence type="ECO:0000313" key="3">
    <source>
        <dbReference type="Proteomes" id="UP000011859"/>
    </source>
</evidence>
<reference evidence="2 3" key="1">
    <citation type="submission" date="2012-04" db="EMBL/GenBank/DDBJ databases">
        <title>Complete genome of Rhodanobacter sp. 2APBS1.</title>
        <authorList>
            <consortium name="US DOE Joint Genome Institute"/>
            <person name="Huntemann M."/>
            <person name="Wei C.-L."/>
            <person name="Han J."/>
            <person name="Detter J.C."/>
            <person name="Han C."/>
            <person name="Tapia R."/>
            <person name="Munk A.C.C."/>
            <person name="Chen A."/>
            <person name="Krypides N."/>
            <person name="Mavromatis K."/>
            <person name="Markowitz V."/>
            <person name="Szeto E."/>
            <person name="Ivanova N."/>
            <person name="Mikhailova N."/>
            <person name="Ovchinnikova G."/>
            <person name="Pagani I."/>
            <person name="Pati A."/>
            <person name="Goodwin L."/>
            <person name="Peters L."/>
            <person name="Pitluck S."/>
            <person name="Woyke T."/>
            <person name="Prakash O."/>
            <person name="Elkins J."/>
            <person name="Brown S."/>
            <person name="Palumbo A."/>
            <person name="Hemme C."/>
            <person name="Zhou J."/>
            <person name="Watson D."/>
            <person name="Jardine P."/>
            <person name="Kostka J."/>
            <person name="Green S."/>
        </authorList>
    </citation>
    <scope>NUCLEOTIDE SEQUENCE [LARGE SCALE GENOMIC DNA]</scope>
    <source>
        <strain evidence="2 3">2APBS1</strain>
    </source>
</reference>
<dbReference type="AlphaFoldDB" id="M4NH51"/>
<accession>M4NH51</accession>
<dbReference type="RefSeq" id="WP_015448627.1">
    <property type="nucleotide sequence ID" value="NC_020541.1"/>
</dbReference>
<sequence precursor="true">MAKTYLFLKPSELPLSASDLSAESVSPIGAEEVATCLKQALPSLAWSSPTEASGETENGWVEFSQPGEGSTRSLALRCSLRSDYSSLVQSLCDRFGWVAFDQTPMMFQPHRIPTAV</sequence>
<dbReference type="HOGENOM" id="CLU_2094852_0_0_6"/>
<organism evidence="2 3">
    <name type="scientific">Rhodanobacter denitrificans</name>
    <dbReference type="NCBI Taxonomy" id="666685"/>
    <lineage>
        <taxon>Bacteria</taxon>
        <taxon>Pseudomonadati</taxon>
        <taxon>Pseudomonadota</taxon>
        <taxon>Gammaproteobacteria</taxon>
        <taxon>Lysobacterales</taxon>
        <taxon>Rhodanobacteraceae</taxon>
        <taxon>Rhodanobacter</taxon>
    </lineage>
</organism>
<evidence type="ECO:0000313" key="2">
    <source>
        <dbReference type="EMBL" id="AGG90229.1"/>
    </source>
</evidence>
<feature type="region of interest" description="Disordered" evidence="1">
    <location>
        <begin position="48"/>
        <end position="68"/>
    </location>
</feature>
<keyword evidence="3" id="KW-1185">Reference proteome</keyword>